<feature type="compositionally biased region" description="Basic and acidic residues" evidence="1">
    <location>
        <begin position="226"/>
        <end position="240"/>
    </location>
</feature>
<feature type="compositionally biased region" description="Low complexity" evidence="1">
    <location>
        <begin position="216"/>
        <end position="225"/>
    </location>
</feature>
<reference evidence="2" key="1">
    <citation type="journal article" date="2021" name="IMA Fungus">
        <title>Genomic characterization of three marine fungi, including Emericellopsis atlantica sp. nov. with signatures of a generalist lifestyle and marine biomass degradation.</title>
        <authorList>
            <person name="Hagestad O.C."/>
            <person name="Hou L."/>
            <person name="Andersen J.H."/>
            <person name="Hansen E.H."/>
            <person name="Altermark B."/>
            <person name="Li C."/>
            <person name="Kuhnert E."/>
            <person name="Cox R.J."/>
            <person name="Crous P.W."/>
            <person name="Spatafora J.W."/>
            <person name="Lail K."/>
            <person name="Amirebrahimi M."/>
            <person name="Lipzen A."/>
            <person name="Pangilinan J."/>
            <person name="Andreopoulos W."/>
            <person name="Hayes R.D."/>
            <person name="Ng V."/>
            <person name="Grigoriev I.V."/>
            <person name="Jackson S.A."/>
            <person name="Sutton T.D.S."/>
            <person name="Dobson A.D.W."/>
            <person name="Rama T."/>
        </authorList>
    </citation>
    <scope>NUCLEOTIDE SEQUENCE</scope>
    <source>
        <strain evidence="2">TRa018bII</strain>
    </source>
</reference>
<organism evidence="2 3">
    <name type="scientific">Amylocarpus encephaloides</name>
    <dbReference type="NCBI Taxonomy" id="45428"/>
    <lineage>
        <taxon>Eukaryota</taxon>
        <taxon>Fungi</taxon>
        <taxon>Dikarya</taxon>
        <taxon>Ascomycota</taxon>
        <taxon>Pezizomycotina</taxon>
        <taxon>Leotiomycetes</taxon>
        <taxon>Helotiales</taxon>
        <taxon>Helotiales incertae sedis</taxon>
        <taxon>Amylocarpus</taxon>
    </lineage>
</organism>
<protein>
    <submittedName>
        <fullName evidence="2">Uncharacterized protein</fullName>
    </submittedName>
</protein>
<accession>A0A9P8C568</accession>
<dbReference type="EMBL" id="MU251533">
    <property type="protein sequence ID" value="KAG9232726.1"/>
    <property type="molecule type" value="Genomic_DNA"/>
</dbReference>
<feature type="region of interest" description="Disordered" evidence="1">
    <location>
        <begin position="180"/>
        <end position="260"/>
    </location>
</feature>
<proteinExistence type="predicted"/>
<feature type="compositionally biased region" description="Low complexity" evidence="1">
    <location>
        <begin position="193"/>
        <end position="204"/>
    </location>
</feature>
<dbReference type="Proteomes" id="UP000824998">
    <property type="component" value="Unassembled WGS sequence"/>
</dbReference>
<feature type="compositionally biased region" description="Pro residues" evidence="1">
    <location>
        <begin position="205"/>
        <end position="215"/>
    </location>
</feature>
<name>A0A9P8C568_9HELO</name>
<evidence type="ECO:0000313" key="3">
    <source>
        <dbReference type="Proteomes" id="UP000824998"/>
    </source>
</evidence>
<sequence>MMLLVAGATYSQIVESVIGCLVVFKVICRVERSCPLYNVVAPTRIHSHHQSLLTSLNQPSINFIPNQLQTTQLSFIMRTAQFLLLGSLGAILAAPVANPEPAPLAEANDYGSYQNYPASYNNYPLPAAPTPTPVSYKSYGKYSNYGTYKREADPEMSKGREAIPEAAPAAEANPEMIEGREAAPEPVAVPKDYGNYGKYGTYNNHPPPPPPPPAPTSYGTYSDYGSYKREAGPLVEREAAPEAAPAAAPEKKRDEYQNYGTYGTYNNYPAAPLPPPAPVPTGYGTYSEYGAYKREAEAAPVEE</sequence>
<dbReference type="AlphaFoldDB" id="A0A9P8C568"/>
<evidence type="ECO:0000313" key="2">
    <source>
        <dbReference type="EMBL" id="KAG9232726.1"/>
    </source>
</evidence>
<keyword evidence="3" id="KW-1185">Reference proteome</keyword>
<comment type="caution">
    <text evidence="2">The sequence shown here is derived from an EMBL/GenBank/DDBJ whole genome shotgun (WGS) entry which is preliminary data.</text>
</comment>
<gene>
    <name evidence="2" type="ORF">BJ875DRAFT_513873</name>
</gene>
<evidence type="ECO:0000256" key="1">
    <source>
        <dbReference type="SAM" id="MobiDB-lite"/>
    </source>
</evidence>